<evidence type="ECO:0000256" key="1">
    <source>
        <dbReference type="SAM" id="Phobius"/>
    </source>
</evidence>
<comment type="caution">
    <text evidence="2">The sequence shown here is derived from an EMBL/GenBank/DDBJ whole genome shotgun (WGS) entry which is preliminary data.</text>
</comment>
<keyword evidence="1" id="KW-1133">Transmembrane helix</keyword>
<gene>
    <name evidence="2" type="ORF">CK203_060092</name>
</gene>
<feature type="transmembrane region" description="Helical" evidence="1">
    <location>
        <begin position="20"/>
        <end position="38"/>
    </location>
</feature>
<dbReference type="Proteomes" id="UP000288805">
    <property type="component" value="Unassembled WGS sequence"/>
</dbReference>
<evidence type="ECO:0000313" key="3">
    <source>
        <dbReference type="Proteomes" id="UP000288805"/>
    </source>
</evidence>
<organism evidence="2 3">
    <name type="scientific">Vitis vinifera</name>
    <name type="common">Grape</name>
    <dbReference type="NCBI Taxonomy" id="29760"/>
    <lineage>
        <taxon>Eukaryota</taxon>
        <taxon>Viridiplantae</taxon>
        <taxon>Streptophyta</taxon>
        <taxon>Embryophyta</taxon>
        <taxon>Tracheophyta</taxon>
        <taxon>Spermatophyta</taxon>
        <taxon>Magnoliopsida</taxon>
        <taxon>eudicotyledons</taxon>
        <taxon>Gunneridae</taxon>
        <taxon>Pentapetalae</taxon>
        <taxon>rosids</taxon>
        <taxon>Vitales</taxon>
        <taxon>Vitaceae</taxon>
        <taxon>Viteae</taxon>
        <taxon>Vitis</taxon>
    </lineage>
</organism>
<keyword evidence="1" id="KW-0812">Transmembrane</keyword>
<keyword evidence="1" id="KW-0472">Membrane</keyword>
<name>A0A438GGG8_VITVI</name>
<proteinExistence type="predicted"/>
<dbReference type="AlphaFoldDB" id="A0A438GGG8"/>
<evidence type="ECO:0000313" key="2">
    <source>
        <dbReference type="EMBL" id="RVW71294.1"/>
    </source>
</evidence>
<protein>
    <submittedName>
        <fullName evidence="2">Uncharacterized protein</fullName>
    </submittedName>
</protein>
<reference evidence="2 3" key="1">
    <citation type="journal article" date="2018" name="PLoS Genet.">
        <title>Population sequencing reveals clonal diversity and ancestral inbreeding in the grapevine cultivar Chardonnay.</title>
        <authorList>
            <person name="Roach M.J."/>
            <person name="Johnson D.L."/>
            <person name="Bohlmann J."/>
            <person name="van Vuuren H.J."/>
            <person name="Jones S.J."/>
            <person name="Pretorius I.S."/>
            <person name="Schmidt S.A."/>
            <person name="Borneman A.R."/>
        </authorList>
    </citation>
    <scope>NUCLEOTIDE SEQUENCE [LARGE SCALE GENOMIC DNA]</scope>
    <source>
        <strain evidence="3">cv. Chardonnay</strain>
        <tissue evidence="2">Leaf</tissue>
    </source>
</reference>
<sequence>MVNRSSLSIHIVQWSRLSVLYNLLTYSKLLVFTFLLAISHAKAIVLDGVVDFQMNFAKGKWARLESQVSGSIQQIGVIQLAKVGLLVQIKPTGWSGTQMLFVTVSRARTERALVTKQMEGTDSRLVVKQILSFTLTEKVTNFHVFSFIIFCELARSSE</sequence>
<accession>A0A438GGG8</accession>
<dbReference type="EMBL" id="QGNW01000441">
    <property type="protein sequence ID" value="RVW71294.1"/>
    <property type="molecule type" value="Genomic_DNA"/>
</dbReference>